<dbReference type="RefSeq" id="WP_030531256.1">
    <property type="nucleotide sequence ID" value="NZ_JOIJ01000004.1"/>
</dbReference>
<dbReference type="OrthoDB" id="3686643at2"/>
<organism evidence="1 2">
    <name type="scientific">Prauserella rugosa</name>
    <dbReference type="NCBI Taxonomy" id="43354"/>
    <lineage>
        <taxon>Bacteria</taxon>
        <taxon>Bacillati</taxon>
        <taxon>Actinomycetota</taxon>
        <taxon>Actinomycetes</taxon>
        <taxon>Pseudonocardiales</taxon>
        <taxon>Pseudonocardiaceae</taxon>
        <taxon>Prauserella</taxon>
    </lineage>
</organism>
<sequence length="165" mass="17632">MAATLPVPIEFSLPDGWTSADPDEVNAGEVAFIAFSRAAAGDRFAANITINSEVCTEFDGLVSVADGLVEKLGAAAGEIKRGKRDESTTSNGPVLAQVVRFPLSLPSGERVSVVQYQVLMALQSSNSGRSSVVLHFTLSALPDRFVQLLPDFRAFIETVRFETGR</sequence>
<keyword evidence="2" id="KW-1185">Reference proteome</keyword>
<reference evidence="1 2" key="1">
    <citation type="submission" date="2019-07" db="EMBL/GenBank/DDBJ databases">
        <title>R&amp;d 2014.</title>
        <authorList>
            <person name="Klenk H.-P."/>
        </authorList>
    </citation>
    <scope>NUCLEOTIDE SEQUENCE [LARGE SCALE GENOMIC DNA]</scope>
    <source>
        <strain evidence="1 2">DSM 43194</strain>
    </source>
</reference>
<dbReference type="Proteomes" id="UP000317303">
    <property type="component" value="Unassembled WGS sequence"/>
</dbReference>
<evidence type="ECO:0008006" key="3">
    <source>
        <dbReference type="Google" id="ProtNLM"/>
    </source>
</evidence>
<proteinExistence type="predicted"/>
<dbReference type="EMBL" id="VLJV01000001">
    <property type="protein sequence ID" value="TWH22870.1"/>
    <property type="molecule type" value="Genomic_DNA"/>
</dbReference>
<dbReference type="AlphaFoldDB" id="A0A660CHC5"/>
<protein>
    <recommendedName>
        <fullName evidence="3">Lipoprotein LpqN</fullName>
    </recommendedName>
</protein>
<accession>A0A660CHC5</accession>
<evidence type="ECO:0000313" key="1">
    <source>
        <dbReference type="EMBL" id="TWH22870.1"/>
    </source>
</evidence>
<evidence type="ECO:0000313" key="2">
    <source>
        <dbReference type="Proteomes" id="UP000317303"/>
    </source>
</evidence>
<dbReference type="Gene3D" id="3.40.1000.10">
    <property type="entry name" value="Mog1/PsbP, alpha/beta/alpha sandwich"/>
    <property type="match status" value="1"/>
</dbReference>
<comment type="caution">
    <text evidence="1">The sequence shown here is derived from an EMBL/GenBank/DDBJ whole genome shotgun (WGS) entry which is preliminary data.</text>
</comment>
<name>A0A660CHC5_9PSEU</name>
<gene>
    <name evidence="1" type="ORF">JD82_04762</name>
</gene>